<accession>A0A2J8QBC3</accession>
<evidence type="ECO:0000313" key="4">
    <source>
        <dbReference type="Proteomes" id="UP000236370"/>
    </source>
</evidence>
<dbReference type="PANTHER" id="PTHR23422:SF11">
    <property type="entry name" value="DIPEPTIDYL PEPTIDASE 3"/>
    <property type="match status" value="1"/>
</dbReference>
<dbReference type="Proteomes" id="UP000236370">
    <property type="component" value="Unassembled WGS sequence"/>
</dbReference>
<organism evidence="3 4">
    <name type="scientific">Pan troglodytes</name>
    <name type="common">Chimpanzee</name>
    <dbReference type="NCBI Taxonomy" id="9598"/>
    <lineage>
        <taxon>Eukaryota</taxon>
        <taxon>Metazoa</taxon>
        <taxon>Chordata</taxon>
        <taxon>Craniata</taxon>
        <taxon>Vertebrata</taxon>
        <taxon>Euteleostomi</taxon>
        <taxon>Mammalia</taxon>
        <taxon>Eutheria</taxon>
        <taxon>Euarchontoglires</taxon>
        <taxon>Primates</taxon>
        <taxon>Haplorrhini</taxon>
        <taxon>Catarrhini</taxon>
        <taxon>Hominidae</taxon>
        <taxon>Pan</taxon>
    </lineage>
</organism>
<protein>
    <submittedName>
        <fullName evidence="3">DPP3 isoform 13</fullName>
    </submittedName>
</protein>
<evidence type="ECO:0000313" key="3">
    <source>
        <dbReference type="EMBL" id="PNI93571.1"/>
    </source>
</evidence>
<dbReference type="EMBL" id="NBAG03000050">
    <property type="protein sequence ID" value="PNI93571.1"/>
    <property type="molecule type" value="Genomic_DNA"/>
</dbReference>
<dbReference type="FunFam" id="3.30.540.30:FF:000003">
    <property type="entry name" value="Dipeptidyl peptidase 3"/>
    <property type="match status" value="1"/>
</dbReference>
<dbReference type="AlphaFoldDB" id="A0A2J8QBC3"/>
<dbReference type="PANTHER" id="PTHR23422">
    <property type="entry name" value="DIPEPTIDYL PEPTIDASE III-RELATED"/>
    <property type="match status" value="1"/>
</dbReference>
<keyword evidence="1" id="KW-0479">Metal-binding</keyword>
<dbReference type="Pfam" id="PF03571">
    <property type="entry name" value="Peptidase_M49"/>
    <property type="match status" value="1"/>
</dbReference>
<gene>
    <name evidence="3" type="ORF">CK820_G0033871</name>
</gene>
<feature type="non-terminal residue" evidence="3">
    <location>
        <position position="170"/>
    </location>
</feature>
<comment type="caution">
    <text evidence="3">The sequence shown here is derived from an EMBL/GenBank/DDBJ whole genome shotgun (WGS) entry which is preliminary data.</text>
</comment>
<dbReference type="GO" id="GO:0016787">
    <property type="term" value="F:hydrolase activity"/>
    <property type="evidence" value="ECO:0007669"/>
    <property type="project" value="UniProtKB-KW"/>
</dbReference>
<evidence type="ECO:0000256" key="1">
    <source>
        <dbReference type="ARBA" id="ARBA00022723"/>
    </source>
</evidence>
<proteinExistence type="predicted"/>
<reference evidence="3 4" key="1">
    <citation type="submission" date="2017-12" db="EMBL/GenBank/DDBJ databases">
        <title>High-resolution comparative analysis of great ape genomes.</title>
        <authorList>
            <person name="Pollen A."/>
            <person name="Hastie A."/>
            <person name="Hormozdiari F."/>
            <person name="Dougherty M."/>
            <person name="Liu R."/>
            <person name="Chaisson M."/>
            <person name="Hoppe E."/>
            <person name="Hill C."/>
            <person name="Pang A."/>
            <person name="Hillier L."/>
            <person name="Baker C."/>
            <person name="Armstrong J."/>
            <person name="Shendure J."/>
            <person name="Paten B."/>
            <person name="Wilson R."/>
            <person name="Chao H."/>
            <person name="Schneider V."/>
            <person name="Ventura M."/>
            <person name="Kronenberg Z."/>
            <person name="Murali S."/>
            <person name="Gordon D."/>
            <person name="Cantsilieris S."/>
            <person name="Munson K."/>
            <person name="Nelson B."/>
            <person name="Raja A."/>
            <person name="Underwood J."/>
            <person name="Diekhans M."/>
            <person name="Fiddes I."/>
            <person name="Haussler D."/>
            <person name="Eichler E."/>
        </authorList>
    </citation>
    <scope>NUCLEOTIDE SEQUENCE [LARGE SCALE GENOMIC DNA]</scope>
    <source>
        <strain evidence="3">Yerkes chimp pedigree #C0471</strain>
    </source>
</reference>
<name>A0A2J8QBC3_PANTR</name>
<keyword evidence="2" id="KW-0378">Hydrolase</keyword>
<evidence type="ECO:0000256" key="2">
    <source>
        <dbReference type="ARBA" id="ARBA00022801"/>
    </source>
</evidence>
<dbReference type="InterPro" id="IPR039461">
    <property type="entry name" value="Peptidase_M49"/>
</dbReference>
<dbReference type="GO" id="GO:0046872">
    <property type="term" value="F:metal ion binding"/>
    <property type="evidence" value="ECO:0007669"/>
    <property type="project" value="UniProtKB-KW"/>
</dbReference>
<dbReference type="Gene3D" id="3.30.540.30">
    <property type="match status" value="1"/>
</dbReference>
<dbReference type="Gene3D" id="3.30.70.2600">
    <property type="match status" value="1"/>
</dbReference>
<sequence length="170" mass="19262">MADTQYILPNDIGVSSLDCREAFRLLSPTERLYAHHLSRAAWYGGLAVLLQTSPEAPYIYALLSRLFRAQDPDQLRQHALAEGLTEEEYQEKLERVILGSEAAQQHPEEVRGLWQTCGELMFSLEPRLRHLGLGKEGITTYFSGNCTMEDAKLAQDFLDSQNLSAYNTRL</sequence>